<protein>
    <recommendedName>
        <fullName evidence="7">VTT domain-containing protein</fullName>
    </recommendedName>
</protein>
<evidence type="ECO:0000313" key="9">
    <source>
        <dbReference type="Proteomes" id="UP000178259"/>
    </source>
</evidence>
<evidence type="ECO:0000256" key="1">
    <source>
        <dbReference type="ARBA" id="ARBA00004651"/>
    </source>
</evidence>
<dbReference type="InterPro" id="IPR032816">
    <property type="entry name" value="VTT_dom"/>
</dbReference>
<feature type="transmembrane region" description="Helical" evidence="6">
    <location>
        <begin position="12"/>
        <end position="31"/>
    </location>
</feature>
<dbReference type="EMBL" id="MHIW01000037">
    <property type="protein sequence ID" value="OGY58206.1"/>
    <property type="molecule type" value="Genomic_DNA"/>
</dbReference>
<proteinExistence type="predicted"/>
<dbReference type="GO" id="GO:0005886">
    <property type="term" value="C:plasma membrane"/>
    <property type="evidence" value="ECO:0007669"/>
    <property type="project" value="UniProtKB-SubCell"/>
</dbReference>
<comment type="subcellular location">
    <subcellularLocation>
        <location evidence="1">Cell membrane</location>
        <topology evidence="1">Multi-pass membrane protein</topology>
    </subcellularLocation>
</comment>
<evidence type="ECO:0000313" key="8">
    <source>
        <dbReference type="EMBL" id="OGY58206.1"/>
    </source>
</evidence>
<feature type="domain" description="VTT" evidence="7">
    <location>
        <begin position="38"/>
        <end position="165"/>
    </location>
</feature>
<feature type="transmembrane region" description="Helical" evidence="6">
    <location>
        <begin position="176"/>
        <end position="197"/>
    </location>
</feature>
<dbReference type="InterPro" id="IPR051311">
    <property type="entry name" value="DedA_domain"/>
</dbReference>
<gene>
    <name evidence="8" type="ORF">A3E61_00105</name>
</gene>
<evidence type="ECO:0000256" key="4">
    <source>
        <dbReference type="ARBA" id="ARBA00022989"/>
    </source>
</evidence>
<dbReference type="Proteomes" id="UP000178259">
    <property type="component" value="Unassembled WGS sequence"/>
</dbReference>
<keyword evidence="3 6" id="KW-0812">Transmembrane</keyword>
<dbReference type="AlphaFoldDB" id="A0A1G1Z2I2"/>
<sequence>MFEELISSISNLILNIIGVLGYAGVFFLMLLESANIPVPSEIIMTFSGFLVSKGIFNFWLVVFIGALGNLVGSLINYGIAYRYGHKAEKILSKLGLMNADEFRLAENWFKRFGLFSAFIARLLPVVRTFISFPAGIFKVSLWEFSILTFAGSFLWSWVLTYLGYLAGENWNFLSPYFHQFDFAILILILVGLLWLIYHRIIKKMIR</sequence>
<evidence type="ECO:0000256" key="5">
    <source>
        <dbReference type="ARBA" id="ARBA00023136"/>
    </source>
</evidence>
<keyword evidence="2" id="KW-1003">Cell membrane</keyword>
<evidence type="ECO:0000259" key="7">
    <source>
        <dbReference type="Pfam" id="PF09335"/>
    </source>
</evidence>
<accession>A0A1G1Z2I2</accession>
<evidence type="ECO:0000256" key="6">
    <source>
        <dbReference type="SAM" id="Phobius"/>
    </source>
</evidence>
<comment type="caution">
    <text evidence="8">The sequence shown here is derived from an EMBL/GenBank/DDBJ whole genome shotgun (WGS) entry which is preliminary data.</text>
</comment>
<dbReference type="PANTHER" id="PTHR42709">
    <property type="entry name" value="ALKALINE PHOSPHATASE LIKE PROTEIN"/>
    <property type="match status" value="1"/>
</dbReference>
<keyword evidence="5 6" id="KW-0472">Membrane</keyword>
<dbReference type="PANTHER" id="PTHR42709:SF6">
    <property type="entry name" value="UNDECAPRENYL PHOSPHATE TRANSPORTER A"/>
    <property type="match status" value="1"/>
</dbReference>
<evidence type="ECO:0000256" key="3">
    <source>
        <dbReference type="ARBA" id="ARBA00022692"/>
    </source>
</evidence>
<organism evidence="8 9">
    <name type="scientific">Candidatus Colwellbacteria bacterium RIFCSPHIGHO2_12_FULL_43_12</name>
    <dbReference type="NCBI Taxonomy" id="1797688"/>
    <lineage>
        <taxon>Bacteria</taxon>
        <taxon>Candidatus Colwelliibacteriota</taxon>
    </lineage>
</organism>
<name>A0A1G1Z2I2_9BACT</name>
<feature type="transmembrane region" description="Helical" evidence="6">
    <location>
        <begin position="144"/>
        <end position="164"/>
    </location>
</feature>
<dbReference type="Pfam" id="PF09335">
    <property type="entry name" value="VTT_dom"/>
    <property type="match status" value="1"/>
</dbReference>
<keyword evidence="4 6" id="KW-1133">Transmembrane helix</keyword>
<evidence type="ECO:0000256" key="2">
    <source>
        <dbReference type="ARBA" id="ARBA00022475"/>
    </source>
</evidence>
<reference evidence="8 9" key="1">
    <citation type="journal article" date="2016" name="Nat. Commun.">
        <title>Thousands of microbial genomes shed light on interconnected biogeochemical processes in an aquifer system.</title>
        <authorList>
            <person name="Anantharaman K."/>
            <person name="Brown C.T."/>
            <person name="Hug L.A."/>
            <person name="Sharon I."/>
            <person name="Castelle C.J."/>
            <person name="Probst A.J."/>
            <person name="Thomas B.C."/>
            <person name="Singh A."/>
            <person name="Wilkins M.J."/>
            <person name="Karaoz U."/>
            <person name="Brodie E.L."/>
            <person name="Williams K.H."/>
            <person name="Hubbard S.S."/>
            <person name="Banfield J.F."/>
        </authorList>
    </citation>
    <scope>NUCLEOTIDE SEQUENCE [LARGE SCALE GENOMIC DNA]</scope>
</reference>